<evidence type="ECO:0000256" key="4">
    <source>
        <dbReference type="ARBA" id="ARBA00022679"/>
    </source>
</evidence>
<dbReference type="PANTHER" id="PTHR30400">
    <property type="entry name" value="MONOFUNCTIONAL BIOSYNTHETIC PEPTIDOGLYCAN TRANSGLYCOSYLASE"/>
    <property type="match status" value="1"/>
</dbReference>
<reference evidence="14 15" key="1">
    <citation type="submission" date="2016-10" db="EMBL/GenBank/DDBJ databases">
        <authorList>
            <person name="de Groot N.N."/>
        </authorList>
    </citation>
    <scope>NUCLEOTIDE SEQUENCE [LARGE SCALE GENOMIC DNA]</scope>
    <source>
        <strain evidence="14 15">Nm146</strain>
    </source>
</reference>
<dbReference type="HAMAP" id="MF_00766">
    <property type="entry name" value="PGT_MtgA"/>
    <property type="match status" value="1"/>
</dbReference>
<dbReference type="EC" id="2.4.99.28" evidence="11"/>
<dbReference type="EMBL" id="CAJNAP010000012">
    <property type="protein sequence ID" value="CAE6501081.1"/>
    <property type="molecule type" value="Genomic_DNA"/>
</dbReference>
<evidence type="ECO:0000256" key="7">
    <source>
        <dbReference type="ARBA" id="ARBA00022984"/>
    </source>
</evidence>
<evidence type="ECO:0000259" key="12">
    <source>
        <dbReference type="Pfam" id="PF00912"/>
    </source>
</evidence>
<keyword evidence="1 11" id="KW-1003">Cell membrane</keyword>
<evidence type="ECO:0000256" key="2">
    <source>
        <dbReference type="ARBA" id="ARBA00022519"/>
    </source>
</evidence>
<evidence type="ECO:0000313" key="13">
    <source>
        <dbReference type="EMBL" id="CAE6501081.1"/>
    </source>
</evidence>
<dbReference type="GO" id="GO:0016763">
    <property type="term" value="F:pentosyltransferase activity"/>
    <property type="evidence" value="ECO:0007669"/>
    <property type="project" value="InterPro"/>
</dbReference>
<name>A0A1I4QB69_9PROT</name>
<keyword evidence="7 11" id="KW-0573">Peptidoglycan synthesis</keyword>
<dbReference type="Gene3D" id="1.10.3810.10">
    <property type="entry name" value="Biosynthetic peptidoglycan transglycosylase-like"/>
    <property type="match status" value="1"/>
</dbReference>
<dbReference type="RefSeq" id="WP_090668882.1">
    <property type="nucleotide sequence ID" value="NZ_CAJNAP010000012.1"/>
</dbReference>
<dbReference type="Proteomes" id="UP000199561">
    <property type="component" value="Unassembled WGS sequence"/>
</dbReference>
<comment type="similarity">
    <text evidence="11">Belongs to the glycosyltransferase 51 family.</text>
</comment>
<keyword evidence="8 11" id="KW-1133">Transmembrane helix</keyword>
<keyword evidence="10 11" id="KW-0961">Cell wall biogenesis/degradation</keyword>
<comment type="catalytic activity">
    <reaction evidence="11">
        <text>[GlcNAc-(1-&gt;4)-Mur2Ac(oyl-L-Ala-gamma-D-Glu-L-Lys-D-Ala-D-Ala)](n)-di-trans,octa-cis-undecaprenyl diphosphate + beta-D-GlcNAc-(1-&gt;4)-Mur2Ac(oyl-L-Ala-gamma-D-Glu-L-Lys-D-Ala-D-Ala)-di-trans,octa-cis-undecaprenyl diphosphate = [GlcNAc-(1-&gt;4)-Mur2Ac(oyl-L-Ala-gamma-D-Glu-L-Lys-D-Ala-D-Ala)](n+1)-di-trans,octa-cis-undecaprenyl diphosphate + di-trans,octa-cis-undecaprenyl diphosphate + H(+)</text>
        <dbReference type="Rhea" id="RHEA:23708"/>
        <dbReference type="Rhea" id="RHEA-COMP:9602"/>
        <dbReference type="Rhea" id="RHEA-COMP:9603"/>
        <dbReference type="ChEBI" id="CHEBI:15378"/>
        <dbReference type="ChEBI" id="CHEBI:58405"/>
        <dbReference type="ChEBI" id="CHEBI:60033"/>
        <dbReference type="ChEBI" id="CHEBI:78435"/>
        <dbReference type="EC" id="2.4.99.28"/>
    </reaction>
</comment>
<dbReference type="GO" id="GO:0071555">
    <property type="term" value="P:cell wall organization"/>
    <property type="evidence" value="ECO:0007669"/>
    <property type="project" value="UniProtKB-KW"/>
</dbReference>
<evidence type="ECO:0000256" key="1">
    <source>
        <dbReference type="ARBA" id="ARBA00022475"/>
    </source>
</evidence>
<evidence type="ECO:0000313" key="15">
    <source>
        <dbReference type="Proteomes" id="UP000199561"/>
    </source>
</evidence>
<evidence type="ECO:0000256" key="10">
    <source>
        <dbReference type="ARBA" id="ARBA00023316"/>
    </source>
</evidence>
<keyword evidence="2 11" id="KW-0997">Cell inner membrane</keyword>
<reference evidence="13" key="2">
    <citation type="submission" date="2021-02" db="EMBL/GenBank/DDBJ databases">
        <authorList>
            <person name="Han P."/>
        </authorList>
    </citation>
    <scope>NUCLEOTIDE SEQUENCE</scope>
    <source>
        <strain evidence="13">Nitrosomonas nitrosa 18-3D</strain>
    </source>
</reference>
<accession>A0A1I4QB69</accession>
<dbReference type="GO" id="GO:0009274">
    <property type="term" value="C:peptidoglycan-based cell wall"/>
    <property type="evidence" value="ECO:0007669"/>
    <property type="project" value="InterPro"/>
</dbReference>
<dbReference type="NCBIfam" id="TIGR02070">
    <property type="entry name" value="mono_pep_trsgly"/>
    <property type="match status" value="1"/>
</dbReference>
<gene>
    <name evidence="11 13" type="primary">mtgA</name>
    <name evidence="13" type="ORF">NMYAN_20032</name>
    <name evidence="14" type="ORF">SAMN05421880_11442</name>
</gene>
<evidence type="ECO:0000256" key="3">
    <source>
        <dbReference type="ARBA" id="ARBA00022676"/>
    </source>
</evidence>
<dbReference type="GO" id="GO:0009252">
    <property type="term" value="P:peptidoglycan biosynthetic process"/>
    <property type="evidence" value="ECO:0007669"/>
    <property type="project" value="UniProtKB-UniRule"/>
</dbReference>
<feature type="domain" description="Glycosyl transferase family 51" evidence="12">
    <location>
        <begin position="59"/>
        <end position="226"/>
    </location>
</feature>
<organism evidence="14 15">
    <name type="scientific">Nitrosomonas nitrosa</name>
    <dbReference type="NCBI Taxonomy" id="52442"/>
    <lineage>
        <taxon>Bacteria</taxon>
        <taxon>Pseudomonadati</taxon>
        <taxon>Pseudomonadota</taxon>
        <taxon>Betaproteobacteria</taxon>
        <taxon>Nitrosomonadales</taxon>
        <taxon>Nitrosomonadaceae</taxon>
        <taxon>Nitrosomonas</taxon>
    </lineage>
</organism>
<feature type="transmembrane region" description="Helical" evidence="11">
    <location>
        <begin position="12"/>
        <end position="34"/>
    </location>
</feature>
<protein>
    <recommendedName>
        <fullName evidence="11">Biosynthetic peptidoglycan transglycosylase</fullName>
        <ecNumber evidence="11">2.4.99.28</ecNumber>
    </recommendedName>
    <alternativeName>
        <fullName evidence="11">Glycan polymerase</fullName>
    </alternativeName>
    <alternativeName>
        <fullName evidence="11">Peptidoglycan glycosyltransferase MtgA</fullName>
        <shortName evidence="11">PGT</shortName>
    </alternativeName>
</protein>
<evidence type="ECO:0000256" key="9">
    <source>
        <dbReference type="ARBA" id="ARBA00023136"/>
    </source>
</evidence>
<dbReference type="InterPro" id="IPR001264">
    <property type="entry name" value="Glyco_trans_51"/>
</dbReference>
<dbReference type="PANTHER" id="PTHR30400:SF0">
    <property type="entry name" value="BIOSYNTHETIC PEPTIDOGLYCAN TRANSGLYCOSYLASE"/>
    <property type="match status" value="1"/>
</dbReference>
<dbReference type="GO" id="GO:0008955">
    <property type="term" value="F:peptidoglycan glycosyltransferase activity"/>
    <property type="evidence" value="ECO:0007669"/>
    <property type="project" value="UniProtKB-UniRule"/>
</dbReference>
<dbReference type="AlphaFoldDB" id="A0A1I4QB69"/>
<dbReference type="InterPro" id="IPR011812">
    <property type="entry name" value="Pep_trsgly"/>
</dbReference>
<dbReference type="InterPro" id="IPR023346">
    <property type="entry name" value="Lysozyme-like_dom_sf"/>
</dbReference>
<sequence>MRHFLKRWSWRLLLATGGVALIYLSWLLLHIVYWERYNPHTSAFMQTRLEELRQTHPDAKLRHQWVNYEDISVHLKRAIIASEDSQFLKHGGFDFDSIKHALEKNIEQRKWSAGGSTISQQLAKNLFLSDKKTISRKLEEAMITIMLESILSKRRILEIYMNIIEWGHDVFGAEAAAQHYFGVSASVLNGRQAAYLASMLPNPRYYERNRQAEKLIRKRDIIHRRMPLAQVP</sequence>
<keyword evidence="9 11" id="KW-0472">Membrane</keyword>
<dbReference type="Pfam" id="PF00912">
    <property type="entry name" value="Transgly"/>
    <property type="match status" value="1"/>
</dbReference>
<keyword evidence="5 11" id="KW-0812">Transmembrane</keyword>
<comment type="subcellular location">
    <subcellularLocation>
        <location evidence="11">Cell inner membrane</location>
        <topology evidence="11">Single-pass membrane protein</topology>
    </subcellularLocation>
</comment>
<evidence type="ECO:0000256" key="11">
    <source>
        <dbReference type="HAMAP-Rule" id="MF_00766"/>
    </source>
</evidence>
<evidence type="ECO:0000256" key="5">
    <source>
        <dbReference type="ARBA" id="ARBA00022692"/>
    </source>
</evidence>
<keyword evidence="4 11" id="KW-0808">Transferase</keyword>
<proteinExistence type="inferred from homology"/>
<evidence type="ECO:0000313" key="14">
    <source>
        <dbReference type="EMBL" id="SFM36935.1"/>
    </source>
</evidence>
<keyword evidence="6 11" id="KW-0133">Cell shape</keyword>
<dbReference type="GO" id="GO:0008360">
    <property type="term" value="P:regulation of cell shape"/>
    <property type="evidence" value="ECO:0007669"/>
    <property type="project" value="UniProtKB-KW"/>
</dbReference>
<dbReference type="STRING" id="52442.SAMN05421880_11442"/>
<evidence type="ECO:0000256" key="6">
    <source>
        <dbReference type="ARBA" id="ARBA00022960"/>
    </source>
</evidence>
<dbReference type="InterPro" id="IPR036950">
    <property type="entry name" value="PBP_transglycosylase"/>
</dbReference>
<dbReference type="GO" id="GO:0005886">
    <property type="term" value="C:plasma membrane"/>
    <property type="evidence" value="ECO:0007669"/>
    <property type="project" value="UniProtKB-SubCell"/>
</dbReference>
<keyword evidence="15" id="KW-1185">Reference proteome</keyword>
<dbReference type="SUPFAM" id="SSF53955">
    <property type="entry name" value="Lysozyme-like"/>
    <property type="match status" value="1"/>
</dbReference>
<comment type="pathway">
    <text evidence="11">Cell wall biogenesis; peptidoglycan biosynthesis.</text>
</comment>
<comment type="function">
    <text evidence="11">Peptidoglycan polymerase that catalyzes glycan chain elongation from lipid-linked precursors.</text>
</comment>
<evidence type="ECO:0000256" key="8">
    <source>
        <dbReference type="ARBA" id="ARBA00022989"/>
    </source>
</evidence>
<dbReference type="Proteomes" id="UP000601736">
    <property type="component" value="Unassembled WGS sequence"/>
</dbReference>
<dbReference type="EMBL" id="FOUF01000014">
    <property type="protein sequence ID" value="SFM36935.1"/>
    <property type="molecule type" value="Genomic_DNA"/>
</dbReference>
<dbReference type="UniPathway" id="UPA00219"/>
<keyword evidence="3 11" id="KW-0328">Glycosyltransferase</keyword>